<dbReference type="EMBL" id="JRUE01000230">
    <property type="protein sequence ID" value="KXZ64485.1"/>
    <property type="molecule type" value="Genomic_DNA"/>
</dbReference>
<dbReference type="PROSITE" id="PS50990">
    <property type="entry name" value="PEPTIDASE_C39"/>
    <property type="match status" value="1"/>
</dbReference>
<dbReference type="AlphaFoldDB" id="A0A150HKF4"/>
<sequence>MMTKINYQPWLQAVLTIAKHYRIEPSEERVRLQLDWNQNQNLDDILLLMSKQVGLNVCKVQFTNDVINPWRLPVIIELKDGQVGVIDKADSDGNVSVQLSGDQGLSQKFAVGALKHIVKDVYILRP</sequence>
<dbReference type="GO" id="GO:0016020">
    <property type="term" value="C:membrane"/>
    <property type="evidence" value="ECO:0007669"/>
    <property type="project" value="InterPro"/>
</dbReference>
<evidence type="ECO:0000313" key="3">
    <source>
        <dbReference type="Proteomes" id="UP000075680"/>
    </source>
</evidence>
<name>A0A150HKF4_9GAMM</name>
<reference evidence="2 3" key="1">
    <citation type="journal article" date="2016" name="Sci. Rep.">
        <title>Genomic and phenotypic characterization of the species Acinetobacter venetianus.</title>
        <authorList>
            <person name="Fondi M."/>
            <person name="Maida I."/>
            <person name="Perrin E."/>
            <person name="Orlandini V."/>
            <person name="La Torre L."/>
            <person name="Bosi E."/>
            <person name="Negroni A."/>
            <person name="Zanaroli G."/>
            <person name="Fava F."/>
            <person name="Decorosi F."/>
            <person name="Giovannetti L."/>
            <person name="Viti C."/>
            <person name="Vaneechoutte M."/>
            <person name="Dijkshoorn L."/>
            <person name="Fani R."/>
        </authorList>
    </citation>
    <scope>NUCLEOTIDE SEQUENCE [LARGE SCALE GENOMIC DNA]</scope>
    <source>
        <strain evidence="2 3">LUH5627</strain>
    </source>
</reference>
<dbReference type="InterPro" id="IPR005074">
    <property type="entry name" value="Peptidase_C39"/>
</dbReference>
<accession>A0A150HKF4</accession>
<feature type="domain" description="Peptidase C39" evidence="1">
    <location>
        <begin position="2"/>
        <end position="125"/>
    </location>
</feature>
<protein>
    <recommendedName>
        <fullName evidence="1">Peptidase C39 domain-containing protein</fullName>
    </recommendedName>
</protein>
<dbReference type="Gene3D" id="3.90.70.10">
    <property type="entry name" value="Cysteine proteinases"/>
    <property type="match status" value="1"/>
</dbReference>
<dbReference type="GO" id="GO:0005524">
    <property type="term" value="F:ATP binding"/>
    <property type="evidence" value="ECO:0007669"/>
    <property type="project" value="InterPro"/>
</dbReference>
<proteinExistence type="predicted"/>
<organism evidence="2 3">
    <name type="scientific">Acinetobacter venetianus</name>
    <dbReference type="NCBI Taxonomy" id="52133"/>
    <lineage>
        <taxon>Bacteria</taxon>
        <taxon>Pseudomonadati</taxon>
        <taxon>Pseudomonadota</taxon>
        <taxon>Gammaproteobacteria</taxon>
        <taxon>Moraxellales</taxon>
        <taxon>Moraxellaceae</taxon>
        <taxon>Acinetobacter</taxon>
    </lineage>
</organism>
<dbReference type="GO" id="GO:0008233">
    <property type="term" value="F:peptidase activity"/>
    <property type="evidence" value="ECO:0007669"/>
    <property type="project" value="InterPro"/>
</dbReference>
<dbReference type="Proteomes" id="UP000075680">
    <property type="component" value="Unassembled WGS sequence"/>
</dbReference>
<dbReference type="PATRIC" id="fig|52133.18.peg.3141"/>
<evidence type="ECO:0000259" key="1">
    <source>
        <dbReference type="PROSITE" id="PS50990"/>
    </source>
</evidence>
<comment type="caution">
    <text evidence="2">The sequence shown here is derived from an EMBL/GenBank/DDBJ whole genome shotgun (WGS) entry which is preliminary data.</text>
</comment>
<dbReference type="GO" id="GO:0006508">
    <property type="term" value="P:proteolysis"/>
    <property type="evidence" value="ECO:0007669"/>
    <property type="project" value="InterPro"/>
</dbReference>
<gene>
    <name evidence="2" type="ORF">AVENLUH5627_03067</name>
</gene>
<evidence type="ECO:0000313" key="2">
    <source>
        <dbReference type="EMBL" id="KXZ64485.1"/>
    </source>
</evidence>